<dbReference type="OrthoDB" id="774557at2759"/>
<feature type="compositionally biased region" description="Basic residues" evidence="1">
    <location>
        <begin position="380"/>
        <end position="389"/>
    </location>
</feature>
<evidence type="ECO:0000313" key="3">
    <source>
        <dbReference type="Proteomes" id="UP000756346"/>
    </source>
</evidence>
<feature type="compositionally biased region" description="Low complexity" evidence="1">
    <location>
        <begin position="307"/>
        <end position="326"/>
    </location>
</feature>
<dbReference type="PANTHER" id="PTHR10378">
    <property type="entry name" value="LIM DOMAIN-BINDING PROTEIN"/>
    <property type="match status" value="1"/>
</dbReference>
<dbReference type="InterPro" id="IPR029005">
    <property type="entry name" value="LIM-bd/SEUSS"/>
</dbReference>
<keyword evidence="3" id="KW-1185">Reference proteome</keyword>
<name>A0A9P8XWF0_9PEZI</name>
<feature type="compositionally biased region" description="Polar residues" evidence="1">
    <location>
        <begin position="327"/>
        <end position="341"/>
    </location>
</feature>
<comment type="caution">
    <text evidence="2">The sequence shown here is derived from an EMBL/GenBank/DDBJ whole genome shotgun (WGS) entry which is preliminary data.</text>
</comment>
<sequence length="389" mass="41519">MQFNEHLSGPPAGSAKDDTAYWQAFVNQFFSQQATFRLIPLKTEPIDCGDGSKHHDLPQFDIPQVALARFFQLSFEGGIRSMTLTLGKGTVDKGLPGNGHYIENGKSSFIQWMDDSHVVWHGSLRVHFDGEQKFQLFEFNITSHDEFLAHASVLEAAKPSHEWGKQWKNLNDPAPGAKSPEMSKKPKPKTMKSPPGPPPDIALSETIITRQGVPKGVSPFLEMCEVMGYMTPLFHQTQANPGVGPYAALEQYVNTVISASGQVAMANGQGNIPQQPRTPSFGQFGMGASPAAAHMALPGSPHIANTGSPAQGQMQAPAMQLQASQQGTSSSGPSANTSPASNKRRRPSGVKTEDDGGNAIAAGGQVNGMGVAKKPATPRMAKRAKGNPA</sequence>
<feature type="region of interest" description="Disordered" evidence="1">
    <location>
        <begin position="164"/>
        <end position="202"/>
    </location>
</feature>
<dbReference type="RefSeq" id="XP_046007626.1">
    <property type="nucleotide sequence ID" value="XM_046150705.1"/>
</dbReference>
<dbReference type="EMBL" id="JAGTJQ010000010">
    <property type="protein sequence ID" value="KAH7021425.1"/>
    <property type="molecule type" value="Genomic_DNA"/>
</dbReference>
<dbReference type="Proteomes" id="UP000756346">
    <property type="component" value="Unassembled WGS sequence"/>
</dbReference>
<feature type="region of interest" description="Disordered" evidence="1">
    <location>
        <begin position="292"/>
        <end position="389"/>
    </location>
</feature>
<dbReference type="AlphaFoldDB" id="A0A9P8XWF0"/>
<protein>
    <submittedName>
        <fullName evidence="2">LIM-domain binding protein-domain-containing protein</fullName>
    </submittedName>
</protein>
<reference evidence="2" key="1">
    <citation type="journal article" date="2021" name="Nat. Commun.">
        <title>Genetic determinants of endophytism in the Arabidopsis root mycobiome.</title>
        <authorList>
            <person name="Mesny F."/>
            <person name="Miyauchi S."/>
            <person name="Thiergart T."/>
            <person name="Pickel B."/>
            <person name="Atanasova L."/>
            <person name="Karlsson M."/>
            <person name="Huettel B."/>
            <person name="Barry K.W."/>
            <person name="Haridas S."/>
            <person name="Chen C."/>
            <person name="Bauer D."/>
            <person name="Andreopoulos W."/>
            <person name="Pangilinan J."/>
            <person name="LaButti K."/>
            <person name="Riley R."/>
            <person name="Lipzen A."/>
            <person name="Clum A."/>
            <person name="Drula E."/>
            <person name="Henrissat B."/>
            <person name="Kohler A."/>
            <person name="Grigoriev I.V."/>
            <person name="Martin F.M."/>
            <person name="Hacquard S."/>
        </authorList>
    </citation>
    <scope>NUCLEOTIDE SEQUENCE</scope>
    <source>
        <strain evidence="2">MPI-CAGE-CH-0230</strain>
    </source>
</reference>
<evidence type="ECO:0000313" key="2">
    <source>
        <dbReference type="EMBL" id="KAH7021425.1"/>
    </source>
</evidence>
<dbReference type="GeneID" id="70180251"/>
<gene>
    <name evidence="2" type="ORF">B0I36DRAFT_252771</name>
</gene>
<accession>A0A9P8XWF0</accession>
<evidence type="ECO:0000256" key="1">
    <source>
        <dbReference type="SAM" id="MobiDB-lite"/>
    </source>
</evidence>
<dbReference type="Pfam" id="PF01803">
    <property type="entry name" value="LIM_bind"/>
    <property type="match status" value="1"/>
</dbReference>
<organism evidence="2 3">
    <name type="scientific">Microdochium trichocladiopsis</name>
    <dbReference type="NCBI Taxonomy" id="1682393"/>
    <lineage>
        <taxon>Eukaryota</taxon>
        <taxon>Fungi</taxon>
        <taxon>Dikarya</taxon>
        <taxon>Ascomycota</taxon>
        <taxon>Pezizomycotina</taxon>
        <taxon>Sordariomycetes</taxon>
        <taxon>Xylariomycetidae</taxon>
        <taxon>Xylariales</taxon>
        <taxon>Microdochiaceae</taxon>
        <taxon>Microdochium</taxon>
    </lineage>
</organism>
<proteinExistence type="predicted"/>